<feature type="domain" description="Glycosyl hydrolase family 30 beta sandwich" evidence="6">
    <location>
        <begin position="420"/>
        <end position="478"/>
    </location>
</feature>
<dbReference type="AlphaFoldDB" id="A0A2K1PX52"/>
<dbReference type="GO" id="GO:0006680">
    <property type="term" value="P:glucosylceramide catabolic process"/>
    <property type="evidence" value="ECO:0007669"/>
    <property type="project" value="TreeGrafter"/>
</dbReference>
<evidence type="ECO:0000313" key="7">
    <source>
        <dbReference type="EMBL" id="PNS07361.1"/>
    </source>
</evidence>
<dbReference type="Gene3D" id="2.60.40.1180">
    <property type="entry name" value="Golgi alpha-mannosidase II"/>
    <property type="match status" value="1"/>
</dbReference>
<dbReference type="PANTHER" id="PTHR11069">
    <property type="entry name" value="GLUCOSYLCERAMIDASE"/>
    <property type="match status" value="1"/>
</dbReference>
<reference evidence="7 8" key="1">
    <citation type="submission" date="2017-08" db="EMBL/GenBank/DDBJ databases">
        <title>Lysobacter sylvestris genome.</title>
        <authorList>
            <person name="Zhang D.-C."/>
            <person name="Albuquerque L."/>
            <person name="Franca L."/>
            <person name="Froufe H.J.C."/>
            <person name="Barroso C."/>
            <person name="Egas C."/>
            <person name="Da Costa M."/>
            <person name="Margesin R."/>
        </authorList>
    </citation>
    <scope>NUCLEOTIDE SEQUENCE [LARGE SCALE GENOMIC DNA]</scope>
    <source>
        <strain evidence="7 8">AM20-91</strain>
    </source>
</reference>
<evidence type="ECO:0000313" key="8">
    <source>
        <dbReference type="Proteomes" id="UP000236220"/>
    </source>
</evidence>
<proteinExistence type="inferred from homology"/>
<dbReference type="Pfam" id="PF17189">
    <property type="entry name" value="Glyco_hydro_30C"/>
    <property type="match status" value="1"/>
</dbReference>
<dbReference type="PANTHER" id="PTHR11069:SF23">
    <property type="entry name" value="LYSOSOMAL ACID GLUCOSYLCERAMIDASE"/>
    <property type="match status" value="1"/>
</dbReference>
<dbReference type="OrthoDB" id="9806701at2"/>
<dbReference type="Pfam" id="PF02055">
    <property type="entry name" value="Glyco_hydro_30"/>
    <property type="match status" value="1"/>
</dbReference>
<dbReference type="InterPro" id="IPR033453">
    <property type="entry name" value="Glyco_hydro_30_TIM-barrel"/>
</dbReference>
<protein>
    <submittedName>
        <fullName evidence="7">O-Glycosyl hydrolase family 30</fullName>
    </submittedName>
</protein>
<dbReference type="InterPro" id="IPR013780">
    <property type="entry name" value="Glyco_hydro_b"/>
</dbReference>
<dbReference type="InterPro" id="IPR033452">
    <property type="entry name" value="GH30_C"/>
</dbReference>
<feature type="domain" description="Glycosyl hydrolase family 30 TIM-barrel" evidence="5">
    <location>
        <begin position="88"/>
        <end position="417"/>
    </location>
</feature>
<dbReference type="EMBL" id="NPZB01000002">
    <property type="protein sequence ID" value="PNS07361.1"/>
    <property type="molecule type" value="Genomic_DNA"/>
</dbReference>
<name>A0A2K1PX52_9GAMM</name>
<keyword evidence="3 4" id="KW-0378">Hydrolase</keyword>
<evidence type="ECO:0000256" key="4">
    <source>
        <dbReference type="RuleBase" id="RU361188"/>
    </source>
</evidence>
<dbReference type="GO" id="GO:0016020">
    <property type="term" value="C:membrane"/>
    <property type="evidence" value="ECO:0007669"/>
    <property type="project" value="GOC"/>
</dbReference>
<evidence type="ECO:0000259" key="6">
    <source>
        <dbReference type="Pfam" id="PF17189"/>
    </source>
</evidence>
<dbReference type="RefSeq" id="WP_103075083.1">
    <property type="nucleotide sequence ID" value="NZ_NPZB01000002.1"/>
</dbReference>
<sequence>MTLHSIAGIHRFFTPHCSTGSPLASLLFLLASGLMPATIAYAANVRAQAWITTDDHRMRLQPVAVQRLATPIAHPDIRIDSSHRMQSIVGFGAAMTDASSSLLLAMPEPRRDAAMRYLFSRNDGGLGFDFTRIPIGASDFSSIHYSLDDPPGNLPDLRLQHYRFDHVRDTVIPLMRQAHALNPDLKVMASPWSAPGWMKDSDSLIKGTLRPEYVDAFATYLARFAHDMDSAGVPLFALTIQNEPSFEPGDYPGMRLSAKQRVAAIAALGPRLPASVQILEWDHNWDKPDEPLAVLSEPAAARYVRGIAWHCYGGNVDAQSQVHDRHPQLDAYLTECSGGDWEPVRSNGISGQTTSLVIAPLRNWARGVLFWNLALDDHDGPHLGGCGNCRGIIAVHPDGRFTPTDDAWALAHASRFIRAGAVRVASSGDAIDQVAVANPDGSRVVVAANTRRIPRTIILCDGNSCLRWKMPARSVATVQWPGMRR</sequence>
<keyword evidence="2" id="KW-0732">Signal</keyword>
<organism evidence="7 8">
    <name type="scientific">Solilutibacter silvestris</name>
    <dbReference type="NCBI Taxonomy" id="1645665"/>
    <lineage>
        <taxon>Bacteria</taxon>
        <taxon>Pseudomonadati</taxon>
        <taxon>Pseudomonadota</taxon>
        <taxon>Gammaproteobacteria</taxon>
        <taxon>Lysobacterales</taxon>
        <taxon>Lysobacteraceae</taxon>
        <taxon>Solilutibacter</taxon>
    </lineage>
</organism>
<evidence type="ECO:0000259" key="5">
    <source>
        <dbReference type="Pfam" id="PF02055"/>
    </source>
</evidence>
<dbReference type="SUPFAM" id="SSF51445">
    <property type="entry name" value="(Trans)glycosidases"/>
    <property type="match status" value="1"/>
</dbReference>
<comment type="caution">
    <text evidence="7">The sequence shown here is derived from an EMBL/GenBank/DDBJ whole genome shotgun (WGS) entry which is preliminary data.</text>
</comment>
<keyword evidence="8" id="KW-1185">Reference proteome</keyword>
<evidence type="ECO:0000256" key="2">
    <source>
        <dbReference type="ARBA" id="ARBA00022729"/>
    </source>
</evidence>
<dbReference type="InterPro" id="IPR017853">
    <property type="entry name" value="GH"/>
</dbReference>
<dbReference type="InterPro" id="IPR001139">
    <property type="entry name" value="Glyco_hydro_30"/>
</dbReference>
<accession>A0A2K1PX52</accession>
<dbReference type="GO" id="GO:0004348">
    <property type="term" value="F:glucosylceramidase activity"/>
    <property type="evidence" value="ECO:0007669"/>
    <property type="project" value="InterPro"/>
</dbReference>
<gene>
    <name evidence="7" type="ORF">Lysil_1537</name>
</gene>
<keyword evidence="4" id="KW-0326">Glycosidase</keyword>
<evidence type="ECO:0000256" key="1">
    <source>
        <dbReference type="ARBA" id="ARBA00005382"/>
    </source>
</evidence>
<comment type="similarity">
    <text evidence="1 4">Belongs to the glycosyl hydrolase 30 family.</text>
</comment>
<dbReference type="Proteomes" id="UP000236220">
    <property type="component" value="Unassembled WGS sequence"/>
</dbReference>
<evidence type="ECO:0000256" key="3">
    <source>
        <dbReference type="ARBA" id="ARBA00022801"/>
    </source>
</evidence>
<dbReference type="Gene3D" id="3.20.20.80">
    <property type="entry name" value="Glycosidases"/>
    <property type="match status" value="1"/>
</dbReference>